<dbReference type="Pfam" id="PF12838">
    <property type="entry name" value="Fer4_7"/>
    <property type="match status" value="1"/>
</dbReference>
<dbReference type="GO" id="GO:0003677">
    <property type="term" value="F:DNA binding"/>
    <property type="evidence" value="ECO:0007669"/>
    <property type="project" value="UniProtKB-KW"/>
</dbReference>
<keyword evidence="6" id="KW-1185">Reference proteome</keyword>
<dbReference type="GO" id="GO:0006355">
    <property type="term" value="P:regulation of DNA-templated transcription"/>
    <property type="evidence" value="ECO:0007669"/>
    <property type="project" value="TreeGrafter"/>
</dbReference>
<evidence type="ECO:0000313" key="6">
    <source>
        <dbReference type="Proteomes" id="UP000199662"/>
    </source>
</evidence>
<name>A0A1H7BCT3_9FIRM</name>
<keyword evidence="1" id="KW-0479">Metal-binding</keyword>
<dbReference type="PANTHER" id="PTHR43130:SF3">
    <property type="entry name" value="HTH-TYPE TRANSCRIPTIONAL REGULATOR RV1931C"/>
    <property type="match status" value="1"/>
</dbReference>
<organism evidence="5 6">
    <name type="scientific">Propionispira arboris</name>
    <dbReference type="NCBI Taxonomy" id="84035"/>
    <lineage>
        <taxon>Bacteria</taxon>
        <taxon>Bacillati</taxon>
        <taxon>Bacillota</taxon>
        <taxon>Negativicutes</taxon>
        <taxon>Selenomonadales</taxon>
        <taxon>Selenomonadaceae</taxon>
        <taxon>Propionispira</taxon>
    </lineage>
</organism>
<dbReference type="Proteomes" id="UP000199662">
    <property type="component" value="Unassembled WGS sequence"/>
</dbReference>
<evidence type="ECO:0000259" key="4">
    <source>
        <dbReference type="PROSITE" id="PS51379"/>
    </source>
</evidence>
<evidence type="ECO:0000256" key="3">
    <source>
        <dbReference type="ARBA" id="ARBA00023014"/>
    </source>
</evidence>
<dbReference type="PANTHER" id="PTHR43130">
    <property type="entry name" value="ARAC-FAMILY TRANSCRIPTIONAL REGULATOR"/>
    <property type="match status" value="1"/>
</dbReference>
<dbReference type="InterPro" id="IPR029062">
    <property type="entry name" value="Class_I_gatase-like"/>
</dbReference>
<evidence type="ECO:0000313" key="5">
    <source>
        <dbReference type="EMBL" id="SEJ71215.1"/>
    </source>
</evidence>
<keyword evidence="3" id="KW-0411">Iron-sulfur</keyword>
<dbReference type="EMBL" id="FNZK01000014">
    <property type="protein sequence ID" value="SEJ71215.1"/>
    <property type="molecule type" value="Genomic_DNA"/>
</dbReference>
<reference evidence="5 6" key="1">
    <citation type="submission" date="2016-10" db="EMBL/GenBank/DDBJ databases">
        <authorList>
            <person name="de Groot N.N."/>
        </authorList>
    </citation>
    <scope>NUCLEOTIDE SEQUENCE [LARGE SCALE GENOMIC DNA]</scope>
    <source>
        <strain evidence="5 6">DSM 2179</strain>
    </source>
</reference>
<dbReference type="AlphaFoldDB" id="A0A1H7BCT3"/>
<dbReference type="InterPro" id="IPR002818">
    <property type="entry name" value="DJ-1/PfpI"/>
</dbReference>
<dbReference type="RefSeq" id="WP_091832904.1">
    <property type="nucleotide sequence ID" value="NZ_FNZK01000014.1"/>
</dbReference>
<keyword evidence="5" id="KW-0238">DNA-binding</keyword>
<dbReference type="GO" id="GO:0051536">
    <property type="term" value="F:iron-sulfur cluster binding"/>
    <property type="evidence" value="ECO:0007669"/>
    <property type="project" value="UniProtKB-KW"/>
</dbReference>
<dbReference type="Gene3D" id="3.30.70.20">
    <property type="match status" value="1"/>
</dbReference>
<dbReference type="Pfam" id="PF01965">
    <property type="entry name" value="DJ-1_PfpI"/>
    <property type="match status" value="1"/>
</dbReference>
<protein>
    <submittedName>
        <fullName evidence="5">Transcriptional regulator containing an amidase domain and an AraC-type DNA-binding HTH domain</fullName>
    </submittedName>
</protein>
<evidence type="ECO:0000256" key="1">
    <source>
        <dbReference type="ARBA" id="ARBA00022723"/>
    </source>
</evidence>
<gene>
    <name evidence="5" type="ORF">SAMN05660742_11495</name>
</gene>
<dbReference type="PROSITE" id="PS51379">
    <property type="entry name" value="4FE4S_FER_2"/>
    <property type="match status" value="2"/>
</dbReference>
<proteinExistence type="predicted"/>
<evidence type="ECO:0000256" key="2">
    <source>
        <dbReference type="ARBA" id="ARBA00023004"/>
    </source>
</evidence>
<dbReference type="GO" id="GO:0046872">
    <property type="term" value="F:metal ion binding"/>
    <property type="evidence" value="ECO:0007669"/>
    <property type="project" value="UniProtKB-KW"/>
</dbReference>
<dbReference type="SUPFAM" id="SSF54862">
    <property type="entry name" value="4Fe-4S ferredoxins"/>
    <property type="match status" value="1"/>
</dbReference>
<dbReference type="PROSITE" id="PS00198">
    <property type="entry name" value="4FE4S_FER_1"/>
    <property type="match status" value="1"/>
</dbReference>
<keyword evidence="2" id="KW-0408">Iron</keyword>
<dbReference type="Gene3D" id="3.40.50.880">
    <property type="match status" value="1"/>
</dbReference>
<dbReference type="InterPro" id="IPR017896">
    <property type="entry name" value="4Fe4S_Fe-S-bd"/>
</dbReference>
<dbReference type="InterPro" id="IPR017900">
    <property type="entry name" value="4Fe4S_Fe_S_CS"/>
</dbReference>
<dbReference type="SUPFAM" id="SSF52317">
    <property type="entry name" value="Class I glutamine amidotransferase-like"/>
    <property type="match status" value="1"/>
</dbReference>
<dbReference type="CDD" id="cd03139">
    <property type="entry name" value="GATase1_PfpI_2"/>
    <property type="match status" value="1"/>
</dbReference>
<feature type="domain" description="4Fe-4S ferredoxin-type" evidence="4">
    <location>
        <begin position="251"/>
        <end position="278"/>
    </location>
</feature>
<dbReference type="InterPro" id="IPR052158">
    <property type="entry name" value="INH-QAR"/>
</dbReference>
<dbReference type="STRING" id="84035.SAMN05660742_11495"/>
<sequence>MDNNKLFLKVGIFLFDGVEPTDFIGPYDVFTAVDSGHPEKQTTLYQTPHAMYDVFTVSETKKDIHVSAGGLVFKAEYDFSDCPAIDILVVPGGRITEALLSNPNVIDWLQNQSKNAEITFSVCSGALLLAKAGLLKESSATTHHLAFDALLAIDPTITLKKDERFIDSGRIITAAGVTAGYDAAMHIAYKTAGRDAFFKAGEILEYGEAWKSVQRRLSGLPVHRTITDKCIKCGKCMKVCPFGAVVEGENQFMIQPERCVGIGPCAKLCPVAAIESLF</sequence>
<accession>A0A1H7BCT3</accession>
<feature type="domain" description="4Fe-4S ferredoxin-type" evidence="4">
    <location>
        <begin position="221"/>
        <end position="250"/>
    </location>
</feature>